<dbReference type="RefSeq" id="WP_114580126.1">
    <property type="nucleotide sequence ID" value="NZ_QPMH01000001.1"/>
</dbReference>
<keyword evidence="2 11" id="KW-1003">Cell membrane</keyword>
<keyword evidence="7 11" id="KW-0573">Peptidoglycan synthesis</keyword>
<dbReference type="GO" id="GO:0009252">
    <property type="term" value="P:peptidoglycan biosynthetic process"/>
    <property type="evidence" value="ECO:0007669"/>
    <property type="project" value="UniProtKB-UniRule"/>
</dbReference>
<evidence type="ECO:0000256" key="6">
    <source>
        <dbReference type="ARBA" id="ARBA00022960"/>
    </source>
</evidence>
<dbReference type="PANTHER" id="PTHR30474">
    <property type="entry name" value="CELL CYCLE PROTEIN"/>
    <property type="match status" value="1"/>
</dbReference>
<dbReference type="EC" id="2.4.99.28" evidence="11"/>
<evidence type="ECO:0000256" key="2">
    <source>
        <dbReference type="ARBA" id="ARBA00022475"/>
    </source>
</evidence>
<evidence type="ECO:0000256" key="11">
    <source>
        <dbReference type="HAMAP-Rule" id="MF_02079"/>
    </source>
</evidence>
<evidence type="ECO:0000256" key="5">
    <source>
        <dbReference type="ARBA" id="ARBA00022692"/>
    </source>
</evidence>
<evidence type="ECO:0000256" key="10">
    <source>
        <dbReference type="ARBA" id="ARBA00023316"/>
    </source>
</evidence>
<dbReference type="GO" id="GO:0008360">
    <property type="term" value="P:regulation of cell shape"/>
    <property type="evidence" value="ECO:0007669"/>
    <property type="project" value="UniProtKB-KW"/>
</dbReference>
<evidence type="ECO:0000256" key="7">
    <source>
        <dbReference type="ARBA" id="ARBA00022984"/>
    </source>
</evidence>
<dbReference type="InterPro" id="IPR011923">
    <property type="entry name" value="RodA/MrdB"/>
</dbReference>
<feature type="transmembrane region" description="Helical" evidence="11">
    <location>
        <begin position="192"/>
        <end position="210"/>
    </location>
</feature>
<keyword evidence="5 11" id="KW-0812">Transmembrane</keyword>
<proteinExistence type="inferred from homology"/>
<feature type="transmembrane region" description="Helical" evidence="11">
    <location>
        <begin position="82"/>
        <end position="103"/>
    </location>
</feature>
<comment type="catalytic activity">
    <reaction evidence="11">
        <text>[GlcNAc-(1-&gt;4)-Mur2Ac(oyl-L-Ala-gamma-D-Glu-L-Lys-D-Ala-D-Ala)](n)-di-trans,octa-cis-undecaprenyl diphosphate + beta-D-GlcNAc-(1-&gt;4)-Mur2Ac(oyl-L-Ala-gamma-D-Glu-L-Lys-D-Ala-D-Ala)-di-trans,octa-cis-undecaprenyl diphosphate = [GlcNAc-(1-&gt;4)-Mur2Ac(oyl-L-Ala-gamma-D-Glu-L-Lys-D-Ala-D-Ala)](n+1)-di-trans,octa-cis-undecaprenyl diphosphate + di-trans,octa-cis-undecaprenyl diphosphate + H(+)</text>
        <dbReference type="Rhea" id="RHEA:23708"/>
        <dbReference type="Rhea" id="RHEA-COMP:9602"/>
        <dbReference type="Rhea" id="RHEA-COMP:9603"/>
        <dbReference type="ChEBI" id="CHEBI:15378"/>
        <dbReference type="ChEBI" id="CHEBI:58405"/>
        <dbReference type="ChEBI" id="CHEBI:60033"/>
        <dbReference type="ChEBI" id="CHEBI:78435"/>
        <dbReference type="EC" id="2.4.99.28"/>
    </reaction>
</comment>
<feature type="transmembrane region" description="Helical" evidence="11">
    <location>
        <begin position="345"/>
        <end position="368"/>
    </location>
</feature>
<dbReference type="AlphaFoldDB" id="A0A369TE75"/>
<protein>
    <recommendedName>
        <fullName evidence="11">Peptidoglycan glycosyltransferase MrdB</fullName>
        <shortName evidence="11">PGT</shortName>
        <ecNumber evidence="11">2.4.99.28</ecNumber>
    </recommendedName>
    <alternativeName>
        <fullName evidence="11">Cell elongation protein RodA</fullName>
    </alternativeName>
    <alternativeName>
        <fullName evidence="11">Cell wall polymerase</fullName>
    </alternativeName>
    <alternativeName>
        <fullName evidence="11">Peptidoglycan polymerase</fullName>
        <shortName evidence="11">PG polymerase</shortName>
    </alternativeName>
</protein>
<accession>A0A369TE75</accession>
<dbReference type="GO" id="GO:0008955">
    <property type="term" value="F:peptidoglycan glycosyltransferase activity"/>
    <property type="evidence" value="ECO:0007669"/>
    <property type="project" value="UniProtKB-UniRule"/>
</dbReference>
<dbReference type="PANTHER" id="PTHR30474:SF1">
    <property type="entry name" value="PEPTIDOGLYCAN GLYCOSYLTRANSFERASE MRDB"/>
    <property type="match status" value="1"/>
</dbReference>
<reference evidence="12 13" key="1">
    <citation type="submission" date="2018-07" db="EMBL/GenBank/DDBJ databases">
        <title>Venubactetium sediminum gen. nov., sp. nov., isolated from a marine solar saltern.</title>
        <authorList>
            <person name="Wang S."/>
        </authorList>
    </citation>
    <scope>NUCLEOTIDE SEQUENCE [LARGE SCALE GENOMIC DNA]</scope>
    <source>
        <strain evidence="12 13">WD2A32</strain>
    </source>
</reference>
<name>A0A369TE75_9PROT</name>
<organism evidence="12 13">
    <name type="scientific">Ferruginivarius sediminum</name>
    <dbReference type="NCBI Taxonomy" id="2661937"/>
    <lineage>
        <taxon>Bacteria</taxon>
        <taxon>Pseudomonadati</taxon>
        <taxon>Pseudomonadota</taxon>
        <taxon>Alphaproteobacteria</taxon>
        <taxon>Rhodospirillales</taxon>
        <taxon>Rhodospirillaceae</taxon>
        <taxon>Ferruginivarius</taxon>
    </lineage>
</organism>
<comment type="pathway">
    <text evidence="11">Cell wall biogenesis; peptidoglycan biosynthesis.</text>
</comment>
<dbReference type="Proteomes" id="UP000253941">
    <property type="component" value="Unassembled WGS sequence"/>
</dbReference>
<comment type="caution">
    <text evidence="12">The sequence shown here is derived from an EMBL/GenBank/DDBJ whole genome shotgun (WGS) entry which is preliminary data.</text>
</comment>
<dbReference type="PROSITE" id="PS00428">
    <property type="entry name" value="FTSW_RODA_SPOVE"/>
    <property type="match status" value="1"/>
</dbReference>
<evidence type="ECO:0000313" key="13">
    <source>
        <dbReference type="Proteomes" id="UP000253941"/>
    </source>
</evidence>
<feature type="transmembrane region" description="Helical" evidence="11">
    <location>
        <begin position="56"/>
        <end position="75"/>
    </location>
</feature>
<dbReference type="GO" id="GO:0015648">
    <property type="term" value="F:lipid-linked peptidoglycan transporter activity"/>
    <property type="evidence" value="ECO:0007669"/>
    <property type="project" value="TreeGrafter"/>
</dbReference>
<keyword evidence="9 11" id="KW-0472">Membrane</keyword>
<dbReference type="Pfam" id="PF01098">
    <property type="entry name" value="FTSW_RODA_SPOVE"/>
    <property type="match status" value="1"/>
</dbReference>
<feature type="transmembrane region" description="Helical" evidence="11">
    <location>
        <begin position="168"/>
        <end position="185"/>
    </location>
</feature>
<gene>
    <name evidence="11" type="primary">mrdB</name>
    <name evidence="11" type="synonym">rodA</name>
    <name evidence="12" type="ORF">DRB17_00040</name>
</gene>
<feature type="transmembrane region" description="Helical" evidence="11">
    <location>
        <begin position="312"/>
        <end position="339"/>
    </location>
</feature>
<evidence type="ECO:0000313" key="12">
    <source>
        <dbReference type="EMBL" id="RDD63613.1"/>
    </source>
</evidence>
<dbReference type="GO" id="GO:0032153">
    <property type="term" value="C:cell division site"/>
    <property type="evidence" value="ECO:0007669"/>
    <property type="project" value="TreeGrafter"/>
</dbReference>
<evidence type="ECO:0000256" key="8">
    <source>
        <dbReference type="ARBA" id="ARBA00022989"/>
    </source>
</evidence>
<evidence type="ECO:0000256" key="1">
    <source>
        <dbReference type="ARBA" id="ARBA00004141"/>
    </source>
</evidence>
<feature type="transmembrane region" description="Helical" evidence="11">
    <location>
        <begin position="21"/>
        <end position="44"/>
    </location>
</feature>
<keyword evidence="10 11" id="KW-0961">Cell wall biogenesis/degradation</keyword>
<keyword evidence="11" id="KW-0997">Cell inner membrane</keyword>
<keyword evidence="4 11" id="KW-0808">Transferase</keyword>
<sequence>MQTQGLRRNPEMTLAQKALQVNWGLVFVVSVLAAVGCVMLYSAANGSYDPWASRQAVRFGGGLVLMVGVALVDIRMWFRWTWFIYFGALALLVAVEVMGTIGMGAQRWIDLKVIQLQPSEVMKVAIVLALARYFHGVSEEDIGRPTRLIPPLLAIAAPVGLVLNQPDLGTALMLMMVAGAIFFAAGVRLWKFAVILGVAGAAIPVAWQFLHDYQKQRVLTFLNPESDPLGSGYHIMQSKIALGAGGMFGKGFLQGSQSHLNFLPEKQTDFIFTMMAEEFGMLGGLALLGLYAIVLIYGFAISLRARNHFGRLLALGLTANMFLYVFINIAMVMGLIPVVGVPLPLISYGGTAMLTVMTSLGLTMAVYVHRDVRIPRRGLDDAD</sequence>
<comment type="similarity">
    <text evidence="11">Belongs to the SEDS family. MrdB/RodA subfamily.</text>
</comment>
<feature type="transmembrane region" description="Helical" evidence="11">
    <location>
        <begin position="279"/>
        <end position="300"/>
    </location>
</feature>
<keyword evidence="3 11" id="KW-0328">Glycosyltransferase</keyword>
<evidence type="ECO:0000256" key="3">
    <source>
        <dbReference type="ARBA" id="ARBA00022676"/>
    </source>
</evidence>
<dbReference type="NCBIfam" id="TIGR02210">
    <property type="entry name" value="rodA_shape"/>
    <property type="match status" value="1"/>
</dbReference>
<comment type="function">
    <text evidence="11">Peptidoglycan polymerase that is essential for cell wall elongation.</text>
</comment>
<dbReference type="GO" id="GO:0005886">
    <property type="term" value="C:plasma membrane"/>
    <property type="evidence" value="ECO:0007669"/>
    <property type="project" value="UniProtKB-SubCell"/>
</dbReference>
<evidence type="ECO:0000256" key="4">
    <source>
        <dbReference type="ARBA" id="ARBA00022679"/>
    </source>
</evidence>
<dbReference type="EMBL" id="QPMH01000001">
    <property type="protein sequence ID" value="RDD63613.1"/>
    <property type="molecule type" value="Genomic_DNA"/>
</dbReference>
<dbReference type="HAMAP" id="MF_02079">
    <property type="entry name" value="PGT_RodA"/>
    <property type="match status" value="1"/>
</dbReference>
<dbReference type="UniPathway" id="UPA00219"/>
<dbReference type="GO" id="GO:0051301">
    <property type="term" value="P:cell division"/>
    <property type="evidence" value="ECO:0007669"/>
    <property type="project" value="InterPro"/>
</dbReference>
<dbReference type="InterPro" id="IPR018365">
    <property type="entry name" value="Cell_cycle_FtsW-rel_CS"/>
</dbReference>
<comment type="subcellular location">
    <subcellularLocation>
        <location evidence="11">Cell inner membrane</location>
        <topology evidence="11">Multi-pass membrane protein</topology>
    </subcellularLocation>
    <subcellularLocation>
        <location evidence="1">Membrane</location>
        <topology evidence="1">Multi-pass membrane protein</topology>
    </subcellularLocation>
</comment>
<dbReference type="GO" id="GO:0071555">
    <property type="term" value="P:cell wall organization"/>
    <property type="evidence" value="ECO:0007669"/>
    <property type="project" value="UniProtKB-KW"/>
</dbReference>
<keyword evidence="8 11" id="KW-1133">Transmembrane helix</keyword>
<evidence type="ECO:0000256" key="9">
    <source>
        <dbReference type="ARBA" id="ARBA00023136"/>
    </source>
</evidence>
<dbReference type="InterPro" id="IPR001182">
    <property type="entry name" value="FtsW/RodA"/>
</dbReference>
<keyword evidence="13" id="KW-1185">Reference proteome</keyword>
<keyword evidence="6 11" id="KW-0133">Cell shape</keyword>